<protein>
    <submittedName>
        <fullName evidence="2">Uncharacterized protein</fullName>
    </submittedName>
</protein>
<name>A0AAD0UA76_9BURK</name>
<proteinExistence type="predicted"/>
<dbReference type="InterPro" id="IPR011044">
    <property type="entry name" value="Quino_amine_DH_bsu"/>
</dbReference>
<feature type="signal peptide" evidence="1">
    <location>
        <begin position="1"/>
        <end position="23"/>
    </location>
</feature>
<reference evidence="2 3" key="1">
    <citation type="submission" date="2017-11" db="EMBL/GenBank/DDBJ databases">
        <title>Complete genome sequence of Herbaspirillum rubrisubalbicans DSM 11543.</title>
        <authorList>
            <person name="Chen M."/>
            <person name="An Q."/>
        </authorList>
    </citation>
    <scope>NUCLEOTIDE SEQUENCE [LARGE SCALE GENOMIC DNA]</scope>
    <source>
        <strain evidence="2 3">DSM 11543</strain>
    </source>
</reference>
<dbReference type="Proteomes" id="UP000269199">
    <property type="component" value="Chromosome"/>
</dbReference>
<organism evidence="2 3">
    <name type="scientific">Herbaspirillum rubrisubalbicans</name>
    <dbReference type="NCBI Taxonomy" id="80842"/>
    <lineage>
        <taxon>Bacteria</taxon>
        <taxon>Pseudomonadati</taxon>
        <taxon>Pseudomonadota</taxon>
        <taxon>Betaproteobacteria</taxon>
        <taxon>Burkholderiales</taxon>
        <taxon>Oxalobacteraceae</taxon>
        <taxon>Herbaspirillum</taxon>
    </lineage>
</organism>
<dbReference type="SUPFAM" id="SSF50969">
    <property type="entry name" value="YVTN repeat-like/Quinoprotein amine dehydrogenase"/>
    <property type="match status" value="1"/>
</dbReference>
<evidence type="ECO:0000256" key="1">
    <source>
        <dbReference type="SAM" id="SignalP"/>
    </source>
</evidence>
<feature type="chain" id="PRO_5042196573" evidence="1">
    <location>
        <begin position="24"/>
        <end position="157"/>
    </location>
</feature>
<accession>A0AAD0UA76</accession>
<dbReference type="RefSeq" id="WP_061789908.1">
    <property type="nucleotide sequence ID" value="NZ_CP024996.1"/>
</dbReference>
<sequence length="157" mass="17702">MKSKFPITFFFLTALFFSGTVGAENPELRRSFRGIANQFVYDVGRRTIKIKLDIPVNHWTVNCHRDRAIIWGQDLSQARIGAPPVTKVYIIDLKRGKPINHYTGTRGPYEAAFSRDQKTAIVDDDVVDLATGKLVDVIDEMKLDVETCPSFPGKQSN</sequence>
<evidence type="ECO:0000313" key="3">
    <source>
        <dbReference type="Proteomes" id="UP000269199"/>
    </source>
</evidence>
<dbReference type="AlphaFoldDB" id="A0AAD0UA76"/>
<keyword evidence="1" id="KW-0732">Signal</keyword>
<gene>
    <name evidence="2" type="ORF">RC54_21220</name>
</gene>
<evidence type="ECO:0000313" key="2">
    <source>
        <dbReference type="EMBL" id="AYR26177.1"/>
    </source>
</evidence>
<dbReference type="EMBL" id="CP024996">
    <property type="protein sequence ID" value="AYR26177.1"/>
    <property type="molecule type" value="Genomic_DNA"/>
</dbReference>